<dbReference type="PANTHER" id="PTHR46558">
    <property type="entry name" value="TRACRIPTIONAL REGULATORY PROTEIN-RELATED-RELATED"/>
    <property type="match status" value="1"/>
</dbReference>
<dbReference type="InterPro" id="IPR010982">
    <property type="entry name" value="Lambda_DNA-bd_dom_sf"/>
</dbReference>
<dbReference type="EMBL" id="FIIR01000035">
    <property type="protein sequence ID" value="CYW12772.1"/>
    <property type="molecule type" value="Genomic_DNA"/>
</dbReference>
<keyword evidence="1" id="KW-0238">DNA-binding</keyword>
<reference evidence="6 7" key="1">
    <citation type="submission" date="2016-02" db="EMBL/GenBank/DDBJ databases">
        <authorList>
            <consortium name="Pathogen Informatics"/>
        </authorList>
    </citation>
    <scope>NUCLEOTIDE SEQUENCE [LARGE SCALE GENOMIC DNA]</scope>
    <source>
        <strain evidence="3 6">LSS95</strain>
        <strain evidence="4 7">SS993</strain>
        <strain evidence="5 8">SS999</strain>
    </source>
</reference>
<dbReference type="Pfam" id="PF01381">
    <property type="entry name" value="HTH_3"/>
    <property type="match status" value="1"/>
</dbReference>
<protein>
    <submittedName>
        <fullName evidence="4">Transcription regulator</fullName>
    </submittedName>
</protein>
<dbReference type="RefSeq" id="WP_044752248.1">
    <property type="nucleotide sequence ID" value="NZ_CEEK01000024.1"/>
</dbReference>
<feature type="domain" description="HTH cro/C1-type" evidence="2">
    <location>
        <begin position="6"/>
        <end position="60"/>
    </location>
</feature>
<proteinExistence type="predicted"/>
<dbReference type="SUPFAM" id="SSF47413">
    <property type="entry name" value="lambda repressor-like DNA-binding domains"/>
    <property type="match status" value="1"/>
</dbReference>
<dbReference type="Proteomes" id="UP000069831">
    <property type="component" value="Unassembled WGS sequence"/>
</dbReference>
<dbReference type="SMART" id="SM00530">
    <property type="entry name" value="HTH_XRE"/>
    <property type="match status" value="1"/>
</dbReference>
<evidence type="ECO:0000313" key="3">
    <source>
        <dbReference type="EMBL" id="CYW12772.1"/>
    </source>
</evidence>
<evidence type="ECO:0000313" key="4">
    <source>
        <dbReference type="EMBL" id="CYX31807.1"/>
    </source>
</evidence>
<name>A0A0Z8U638_STRSU</name>
<dbReference type="InterPro" id="IPR001387">
    <property type="entry name" value="Cro/C1-type_HTH"/>
</dbReference>
<dbReference type="PANTHER" id="PTHR46558:SF11">
    <property type="entry name" value="HTH-TYPE TRANSCRIPTIONAL REGULATOR XRE"/>
    <property type="match status" value="1"/>
</dbReference>
<dbReference type="CDD" id="cd00093">
    <property type="entry name" value="HTH_XRE"/>
    <property type="match status" value="1"/>
</dbReference>
<evidence type="ECO:0000313" key="6">
    <source>
        <dbReference type="Proteomes" id="UP000069831"/>
    </source>
</evidence>
<evidence type="ECO:0000313" key="7">
    <source>
        <dbReference type="Proteomes" id="UP000074903"/>
    </source>
</evidence>
<dbReference type="Proteomes" id="UP000075182">
    <property type="component" value="Unassembled WGS sequence"/>
</dbReference>
<dbReference type="EMBL" id="FILX01000001">
    <property type="protein sequence ID" value="CYX31807.1"/>
    <property type="molecule type" value="Genomic_DNA"/>
</dbReference>
<accession>A0A0Z8U638</accession>
<dbReference type="EMBL" id="FIMD01000003">
    <property type="protein sequence ID" value="CYX53181.1"/>
    <property type="molecule type" value="Genomic_DNA"/>
</dbReference>
<gene>
    <name evidence="3" type="ORF">ERS132457_02021</name>
    <name evidence="4" type="ORF">ERS132531_00064</name>
    <name evidence="5" type="ORF">ERS132536_00664</name>
</gene>
<sequence>MSKYTLKALRANADMKQAEVAEKLGISTTTWSKWENKKRFPTVDQVEKISKLFNVAYDDIIFLP</sequence>
<evidence type="ECO:0000259" key="2">
    <source>
        <dbReference type="PROSITE" id="PS50943"/>
    </source>
</evidence>
<dbReference type="Gene3D" id="1.10.260.40">
    <property type="entry name" value="lambda repressor-like DNA-binding domains"/>
    <property type="match status" value="1"/>
</dbReference>
<evidence type="ECO:0000313" key="5">
    <source>
        <dbReference type="EMBL" id="CYX53181.1"/>
    </source>
</evidence>
<organism evidence="4 7">
    <name type="scientific">Streptococcus suis</name>
    <dbReference type="NCBI Taxonomy" id="1307"/>
    <lineage>
        <taxon>Bacteria</taxon>
        <taxon>Bacillati</taxon>
        <taxon>Bacillota</taxon>
        <taxon>Bacilli</taxon>
        <taxon>Lactobacillales</taxon>
        <taxon>Streptococcaceae</taxon>
        <taxon>Streptococcus</taxon>
    </lineage>
</organism>
<evidence type="ECO:0000313" key="8">
    <source>
        <dbReference type="Proteomes" id="UP000075182"/>
    </source>
</evidence>
<dbReference type="Proteomes" id="UP000074903">
    <property type="component" value="Unassembled WGS sequence"/>
</dbReference>
<evidence type="ECO:0000256" key="1">
    <source>
        <dbReference type="ARBA" id="ARBA00023125"/>
    </source>
</evidence>
<dbReference type="GO" id="GO:0003677">
    <property type="term" value="F:DNA binding"/>
    <property type="evidence" value="ECO:0007669"/>
    <property type="project" value="UniProtKB-KW"/>
</dbReference>
<dbReference type="PROSITE" id="PS50943">
    <property type="entry name" value="HTH_CROC1"/>
    <property type="match status" value="1"/>
</dbReference>
<dbReference type="AlphaFoldDB" id="A0A0Z8U638"/>